<dbReference type="GO" id="GO:0016020">
    <property type="term" value="C:membrane"/>
    <property type="evidence" value="ECO:0007669"/>
    <property type="project" value="UniProtKB-SubCell"/>
</dbReference>
<organism evidence="12 13">
    <name type="scientific">Oceanithermus profundus (strain DSM 14977 / NBRC 100410 / VKM B-2274 / 506)</name>
    <dbReference type="NCBI Taxonomy" id="670487"/>
    <lineage>
        <taxon>Bacteria</taxon>
        <taxon>Thermotogati</taxon>
        <taxon>Deinococcota</taxon>
        <taxon>Deinococci</taxon>
        <taxon>Thermales</taxon>
        <taxon>Thermaceae</taxon>
        <taxon>Oceanithermus</taxon>
    </lineage>
</organism>
<dbReference type="OrthoDB" id="367096at2"/>
<dbReference type="InterPro" id="IPR036097">
    <property type="entry name" value="HisK_dim/P_sf"/>
</dbReference>
<dbReference type="RefSeq" id="WP_013456674.1">
    <property type="nucleotide sequence ID" value="NC_014761.1"/>
</dbReference>
<proteinExistence type="predicted"/>
<name>E4U5K1_OCEP5</name>
<comment type="subcellular location">
    <subcellularLocation>
        <location evidence="2">Membrane</location>
    </subcellularLocation>
</comment>
<keyword evidence="13" id="KW-1185">Reference proteome</keyword>
<keyword evidence="8 9" id="KW-0472">Membrane</keyword>
<protein>
    <recommendedName>
        <fullName evidence="3">histidine kinase</fullName>
        <ecNumber evidence="3">2.7.13.3</ecNumber>
    </recommendedName>
</protein>
<reference evidence="13" key="1">
    <citation type="submission" date="2010-11" db="EMBL/GenBank/DDBJ databases">
        <title>The complete sequence of chromosome of Oceanithermus profundus DSM 14977.</title>
        <authorList>
            <consortium name="US DOE Joint Genome Institute (JGI-PGF)"/>
            <person name="Lucas S."/>
            <person name="Copeland A."/>
            <person name="Lapidus A."/>
            <person name="Bruce D."/>
            <person name="Goodwin L."/>
            <person name="Pitluck S."/>
            <person name="Kyrpides N."/>
            <person name="Mavromatis K."/>
            <person name="Pagani I."/>
            <person name="Ivanova N."/>
            <person name="Zhang X."/>
            <person name="Brettin T."/>
            <person name="Detter J.C."/>
            <person name="Tapia R."/>
            <person name="Han C."/>
            <person name="Land M."/>
            <person name="Hauser L."/>
            <person name="Markowitz V."/>
            <person name="Cheng J.-F."/>
            <person name="Hugenholtz P."/>
            <person name="Woyke T."/>
            <person name="Wu D."/>
            <person name="Tindall B."/>
            <person name="Faehnrich R."/>
            <person name="Brambilla E."/>
            <person name="Klenk H.-P."/>
            <person name="Eisen J.A."/>
        </authorList>
    </citation>
    <scope>NUCLEOTIDE SEQUENCE [LARGE SCALE GENOMIC DNA]</scope>
    <source>
        <strain evidence="13">DSM 14977 / NBRC 100410 / VKM B-2274 / 506</strain>
    </source>
</reference>
<dbReference type="CDD" id="cd00075">
    <property type="entry name" value="HATPase"/>
    <property type="match status" value="1"/>
</dbReference>
<dbReference type="eggNOG" id="COG2205">
    <property type="taxonomic scope" value="Bacteria"/>
</dbReference>
<evidence type="ECO:0000256" key="7">
    <source>
        <dbReference type="ARBA" id="ARBA00023012"/>
    </source>
</evidence>
<dbReference type="InterPro" id="IPR050736">
    <property type="entry name" value="Sensor_HK_Regulatory"/>
</dbReference>
<dbReference type="InterPro" id="IPR004358">
    <property type="entry name" value="Sig_transdc_His_kin-like_C"/>
</dbReference>
<evidence type="ECO:0000256" key="9">
    <source>
        <dbReference type="SAM" id="Phobius"/>
    </source>
</evidence>
<sequence length="482" mass="51595" precursor="true">MRRLAARLALAFSLLVLPLGALFVWGALDAARRYHQEIAQNQYRDLAANLLHKSPDLMVGGERAGALDALAAELAMTNPGVEVYLLDAEGRIVGASPPMDALVRKRVDLRPLERFVRGEVRGPLLGDDPKRPRGRQVFSAAPVPGGGWIYVLLSDLALDSVAEAVAGSTVLRLALWAGLGLVLLAALVAAGTAWGLTRRLTALEAAMERFDPAAEAGPPDPPAGERDEIDRLHARFAELAARVRALLASEREADRHRRELVAGVSHDLRTPLAVLSGYLETLEQAGERLSAAERARYLAAARAQAARLARMTDDLFTLARLESGAWPFAPEPLALAELVQDVVLELRPRFEARGVALELAPPPGPLVVQGDAGLLERALVNVLVNALEHTPEGGRVTVRLAEAEGEARVAVADTGSGIAPEDLPHLFERTFQRRDGGSGLGLAIAQQALRLHGGRVEVESAPGAGSRFEIKLPLPGRDIYQP</sequence>
<feature type="transmembrane region" description="Helical" evidence="9">
    <location>
        <begin position="173"/>
        <end position="197"/>
    </location>
</feature>
<dbReference type="AlphaFoldDB" id="E4U5K1"/>
<feature type="domain" description="Histidine kinase" evidence="10">
    <location>
        <begin position="263"/>
        <end position="476"/>
    </location>
</feature>
<evidence type="ECO:0000256" key="4">
    <source>
        <dbReference type="ARBA" id="ARBA00022553"/>
    </source>
</evidence>
<dbReference type="CDD" id="cd00082">
    <property type="entry name" value="HisKA"/>
    <property type="match status" value="1"/>
</dbReference>
<feature type="domain" description="HAMP" evidence="11">
    <location>
        <begin position="194"/>
        <end position="248"/>
    </location>
</feature>
<accession>E4U5K1</accession>
<dbReference type="GO" id="GO:0000155">
    <property type="term" value="F:phosphorelay sensor kinase activity"/>
    <property type="evidence" value="ECO:0007669"/>
    <property type="project" value="InterPro"/>
</dbReference>
<evidence type="ECO:0000313" key="12">
    <source>
        <dbReference type="EMBL" id="ADR35504.1"/>
    </source>
</evidence>
<keyword evidence="5" id="KW-0808">Transferase</keyword>
<dbReference type="PANTHER" id="PTHR43711:SF1">
    <property type="entry name" value="HISTIDINE KINASE 1"/>
    <property type="match status" value="1"/>
</dbReference>
<evidence type="ECO:0000256" key="6">
    <source>
        <dbReference type="ARBA" id="ARBA00022777"/>
    </source>
</evidence>
<dbReference type="Pfam" id="PF02518">
    <property type="entry name" value="HATPase_c"/>
    <property type="match status" value="1"/>
</dbReference>
<evidence type="ECO:0000256" key="1">
    <source>
        <dbReference type="ARBA" id="ARBA00000085"/>
    </source>
</evidence>
<evidence type="ECO:0000256" key="8">
    <source>
        <dbReference type="ARBA" id="ARBA00023136"/>
    </source>
</evidence>
<dbReference type="InterPro" id="IPR036890">
    <property type="entry name" value="HATPase_C_sf"/>
</dbReference>
<evidence type="ECO:0000256" key="2">
    <source>
        <dbReference type="ARBA" id="ARBA00004370"/>
    </source>
</evidence>
<keyword evidence="4" id="KW-0597">Phosphoprotein</keyword>
<dbReference type="EMBL" id="CP002361">
    <property type="protein sequence ID" value="ADR35504.1"/>
    <property type="molecule type" value="Genomic_DNA"/>
</dbReference>
<dbReference type="Pfam" id="PF00512">
    <property type="entry name" value="HisKA"/>
    <property type="match status" value="1"/>
</dbReference>
<dbReference type="InterPro" id="IPR003660">
    <property type="entry name" value="HAMP_dom"/>
</dbReference>
<evidence type="ECO:0000256" key="5">
    <source>
        <dbReference type="ARBA" id="ARBA00022679"/>
    </source>
</evidence>
<dbReference type="PRINTS" id="PR00344">
    <property type="entry name" value="BCTRLSENSOR"/>
</dbReference>
<dbReference type="Gene3D" id="1.10.287.130">
    <property type="match status" value="1"/>
</dbReference>
<dbReference type="SMART" id="SM00388">
    <property type="entry name" value="HisKA"/>
    <property type="match status" value="1"/>
</dbReference>
<keyword evidence="7" id="KW-0902">Two-component regulatory system</keyword>
<keyword evidence="9" id="KW-0812">Transmembrane</keyword>
<dbReference type="Proteomes" id="UP000008722">
    <property type="component" value="Chromosome"/>
</dbReference>
<dbReference type="FunFam" id="3.30.565.10:FF:000006">
    <property type="entry name" value="Sensor histidine kinase WalK"/>
    <property type="match status" value="1"/>
</dbReference>
<dbReference type="InterPro" id="IPR003594">
    <property type="entry name" value="HATPase_dom"/>
</dbReference>
<dbReference type="KEGG" id="opr:Ocepr_0039"/>
<dbReference type="InterPro" id="IPR003661">
    <property type="entry name" value="HisK_dim/P_dom"/>
</dbReference>
<dbReference type="SUPFAM" id="SSF47384">
    <property type="entry name" value="Homodimeric domain of signal transducing histidine kinase"/>
    <property type="match status" value="1"/>
</dbReference>
<dbReference type="STRING" id="670487.Ocepr_0039"/>
<dbReference type="PROSITE" id="PS50109">
    <property type="entry name" value="HIS_KIN"/>
    <property type="match status" value="1"/>
</dbReference>
<gene>
    <name evidence="12" type="ordered locus">Ocepr_0039</name>
</gene>
<reference evidence="12 13" key="2">
    <citation type="journal article" date="2011" name="Stand. Genomic Sci.">
        <title>Complete genome sequence of Oceanithermus profundus type strain (506).</title>
        <authorList>
            <person name="Pati A."/>
            <person name="Zhang X."/>
            <person name="Lapidus A."/>
            <person name="Nolan M."/>
            <person name="Lucas S."/>
            <person name="Del Rio T.G."/>
            <person name="Tice H."/>
            <person name="Cheng J.F."/>
            <person name="Tapia R."/>
            <person name="Han C."/>
            <person name="Goodwin L."/>
            <person name="Pitluck S."/>
            <person name="Liolios K."/>
            <person name="Pagani I."/>
            <person name="Ivanova N."/>
            <person name="Mavromatis K."/>
            <person name="Chen A."/>
            <person name="Palaniappan K."/>
            <person name="Hauser L."/>
            <person name="Jeffries C.D."/>
            <person name="Brambilla E.M."/>
            <person name="Rohl A."/>
            <person name="Mwirichia R."/>
            <person name="Rohde M."/>
            <person name="Tindall B.J."/>
            <person name="Sikorski J."/>
            <person name="Wirth R."/>
            <person name="Goker M."/>
            <person name="Woyke T."/>
            <person name="Detter J.C."/>
            <person name="Bristow J."/>
            <person name="Eisen J.A."/>
            <person name="Markowitz V."/>
            <person name="Hugenholtz P."/>
            <person name="Kyrpides N.C."/>
            <person name="Klenk H.P."/>
            <person name="Land M."/>
        </authorList>
    </citation>
    <scope>NUCLEOTIDE SEQUENCE [LARGE SCALE GENOMIC DNA]</scope>
    <source>
        <strain evidence="13">DSM 14977 / NBRC 100410 / VKM B-2274 / 506</strain>
    </source>
</reference>
<keyword evidence="9" id="KW-1133">Transmembrane helix</keyword>
<dbReference type="SMART" id="SM00387">
    <property type="entry name" value="HATPase_c"/>
    <property type="match status" value="1"/>
</dbReference>
<evidence type="ECO:0000259" key="10">
    <source>
        <dbReference type="PROSITE" id="PS50109"/>
    </source>
</evidence>
<evidence type="ECO:0000313" key="13">
    <source>
        <dbReference type="Proteomes" id="UP000008722"/>
    </source>
</evidence>
<dbReference type="PANTHER" id="PTHR43711">
    <property type="entry name" value="TWO-COMPONENT HISTIDINE KINASE"/>
    <property type="match status" value="1"/>
</dbReference>
<dbReference type="InterPro" id="IPR005467">
    <property type="entry name" value="His_kinase_dom"/>
</dbReference>
<dbReference type="SUPFAM" id="SSF55874">
    <property type="entry name" value="ATPase domain of HSP90 chaperone/DNA topoisomerase II/histidine kinase"/>
    <property type="match status" value="1"/>
</dbReference>
<evidence type="ECO:0000259" key="11">
    <source>
        <dbReference type="PROSITE" id="PS50885"/>
    </source>
</evidence>
<dbReference type="PROSITE" id="PS50885">
    <property type="entry name" value="HAMP"/>
    <property type="match status" value="1"/>
</dbReference>
<dbReference type="EC" id="2.7.13.3" evidence="3"/>
<keyword evidence="6 12" id="KW-0418">Kinase</keyword>
<dbReference type="Gene3D" id="3.30.565.10">
    <property type="entry name" value="Histidine kinase-like ATPase, C-terminal domain"/>
    <property type="match status" value="1"/>
</dbReference>
<evidence type="ECO:0000256" key="3">
    <source>
        <dbReference type="ARBA" id="ARBA00012438"/>
    </source>
</evidence>
<dbReference type="FunFam" id="1.10.287.130:FF:000001">
    <property type="entry name" value="Two-component sensor histidine kinase"/>
    <property type="match status" value="1"/>
</dbReference>
<comment type="catalytic activity">
    <reaction evidence="1">
        <text>ATP + protein L-histidine = ADP + protein N-phospho-L-histidine.</text>
        <dbReference type="EC" id="2.7.13.3"/>
    </reaction>
</comment>
<dbReference type="HOGENOM" id="CLU_000445_89_6_0"/>